<keyword evidence="2" id="KW-1185">Reference proteome</keyword>
<reference evidence="2" key="1">
    <citation type="journal article" date="2019" name="Int. J. Syst. Evol. Microbiol.">
        <title>The Global Catalogue of Microorganisms (GCM) 10K type strain sequencing project: providing services to taxonomists for standard genome sequencing and annotation.</title>
        <authorList>
            <consortium name="The Broad Institute Genomics Platform"/>
            <consortium name="The Broad Institute Genome Sequencing Center for Infectious Disease"/>
            <person name="Wu L."/>
            <person name="Ma J."/>
        </authorList>
    </citation>
    <scope>NUCLEOTIDE SEQUENCE [LARGE SCALE GENOMIC DNA]</scope>
    <source>
        <strain evidence="2">JCM 17712</strain>
    </source>
</reference>
<comment type="caution">
    <text evidence="1">The sequence shown here is derived from an EMBL/GenBank/DDBJ whole genome shotgun (WGS) entry which is preliminary data.</text>
</comment>
<protein>
    <recommendedName>
        <fullName evidence="3">Capsid protein</fullName>
    </recommendedName>
</protein>
<dbReference type="Proteomes" id="UP001500864">
    <property type="component" value="Unassembled WGS sequence"/>
</dbReference>
<dbReference type="EMBL" id="BAABIZ010000035">
    <property type="protein sequence ID" value="GAA5111426.1"/>
    <property type="molecule type" value="Genomic_DNA"/>
</dbReference>
<organism evidence="1 2">
    <name type="scientific">Bartonella jaculi</name>
    <dbReference type="NCBI Taxonomy" id="686226"/>
    <lineage>
        <taxon>Bacteria</taxon>
        <taxon>Pseudomonadati</taxon>
        <taxon>Pseudomonadota</taxon>
        <taxon>Alphaproteobacteria</taxon>
        <taxon>Hyphomicrobiales</taxon>
        <taxon>Bartonellaceae</taxon>
        <taxon>Bartonella</taxon>
    </lineage>
</organism>
<dbReference type="InterPro" id="IPR053738">
    <property type="entry name" value="Lambda_capsid_assembly"/>
</dbReference>
<dbReference type="InterPro" id="IPR005564">
    <property type="entry name" value="Major_capsid_GpE"/>
</dbReference>
<evidence type="ECO:0008006" key="3">
    <source>
        <dbReference type="Google" id="ProtNLM"/>
    </source>
</evidence>
<evidence type="ECO:0000313" key="1">
    <source>
        <dbReference type="EMBL" id="GAA5111426.1"/>
    </source>
</evidence>
<proteinExistence type="predicted"/>
<evidence type="ECO:0000313" key="2">
    <source>
        <dbReference type="Proteomes" id="UP001500864"/>
    </source>
</evidence>
<dbReference type="Gene3D" id="3.90.1690.10">
    <property type="entry name" value="phage-related protein like domain"/>
    <property type="match status" value="1"/>
</dbReference>
<name>A0ABP9N7L8_9HYPH</name>
<dbReference type="Pfam" id="PF03864">
    <property type="entry name" value="Phage_cap_E"/>
    <property type="match status" value="1"/>
</dbReference>
<sequence>MMNRPFPIDPTLTAIAIGYRNPTGSLIGDKVLPRVGVLSEVFKYSEFPLAESFTVPELEIGRKGRPNVVEFSAFEREASVRDYGLDDLIPNSDIEAAARARAEKRSRYNPEKTAVEGLANLLELGREVRVAELVQDSKNYAPERVMTLKGENKFSDYDKSDPYATLDEAKDKALVYTPNTIVMGKVVWSKLKRHPKIIKAVKGGGTADGFVTKAQFADLMEIDPNRLLIGESQVNLARKGRTAQLARVWGNKIALLYIDPTKQQADGSLISWGFSAQLGERISGVINDPDIGLSGGKRVRVGERVCELVAAKDAGVLLQDVV</sequence>
<gene>
    <name evidence="1" type="ORF">GCM10023261_15610</name>
</gene>
<accession>A0ABP9N7L8</accession>